<dbReference type="SMART" id="SM00386">
    <property type="entry name" value="HAT"/>
    <property type="match status" value="2"/>
</dbReference>
<dbReference type="InterPro" id="IPR055347">
    <property type="entry name" value="UTP6_N"/>
</dbReference>
<sequence length="791" mass="88599">MAARVQHQLEDMVPELRKFSELQLFTESEVKDIVKRRRKYEYAVISTDPVYARNSFREYIRYEVELDRLLQQRLRQAKSKQEKPDVRYNVPAEHGKVPIKVTVRRRIHRIFNRCLKRFGTEVELWREYCAFCYRIKAFNVLNRAIMDALSKNPTCEPLWKVATQYTMTLKGSIAARSVVKMALRANPRSLSLFILLLELEVQTTQRLAEFAKSGEDESPGEVDPEEISTKTWSTIMRHALKSLNGSDAFKMLFFGATVCARVQRTPGFANALGDYGEFSSLVFDEMFNRRQSHPVMGLYVWQHRLLESLLVHRSELPDACPPPETVFGEMVDDCASTPAMMPVVCRFVNVGIASEDDTSPELGIMSNGADEPSWVMDVDGSEPGATIGNKPSASESAQPEADDSEISACCEGLDSVKDICFLRPKSDDFESLSQQCEYVRGMIDRRQLTALNSLFRKFFAQRVGESVSELASIIQKSQGNDIVDALLSSDDKLLRLVALQVTPNTAKSHSVSGYSLAIEFSRHVDSACLAPFVALVKRSILHSLRSAHIKDSSKASMLIRLIEWEHVDDTVKIEAAQNVSVDLTRPQLLQGVKAAVKLTESDAHLMELVMCLLDAGARVIIDDFNASGDLVSTVFNAVNKRMPDPVSYLRQYRTNNRSLRNYAVLTAVLSLWQVERIVSGLKAKLTGASFSDFTSNRRDTSSSAYAKEAREIIDLCDAAVMASQSVNINDASRKLGFRNRCWQLYLQCAKALEQLDAETMVLNLHSSDFSSDAVAARAYAQLGSAFVTNSV</sequence>
<dbReference type="PANTHER" id="PTHR23271">
    <property type="entry name" value="HEPATOCELLULAR CARCINOMA-ASSOCIATED ANTIGEN 66"/>
    <property type="match status" value="1"/>
</dbReference>
<keyword evidence="4" id="KW-0677">Repeat</keyword>
<evidence type="ECO:0000313" key="8">
    <source>
        <dbReference type="EMBL" id="GBE59251.1"/>
    </source>
</evidence>
<keyword evidence="3" id="KW-0698">rRNA processing</keyword>
<evidence type="ECO:0000256" key="6">
    <source>
        <dbReference type="SAM" id="MobiDB-lite"/>
    </source>
</evidence>
<gene>
    <name evidence="8" type="ORF">BOVATA_007440</name>
</gene>
<dbReference type="InterPro" id="IPR013949">
    <property type="entry name" value="Utp6"/>
</dbReference>
<keyword evidence="5" id="KW-0539">Nucleus</keyword>
<dbReference type="InterPro" id="IPR003107">
    <property type="entry name" value="HAT"/>
</dbReference>
<dbReference type="GO" id="GO:0030515">
    <property type="term" value="F:snoRNA binding"/>
    <property type="evidence" value="ECO:0007669"/>
    <property type="project" value="InterPro"/>
</dbReference>
<dbReference type="Proteomes" id="UP000236319">
    <property type="component" value="Unassembled WGS sequence"/>
</dbReference>
<evidence type="ECO:0000259" key="7">
    <source>
        <dbReference type="Pfam" id="PF08640"/>
    </source>
</evidence>
<dbReference type="Gene3D" id="1.25.40.10">
    <property type="entry name" value="Tetratricopeptide repeat domain"/>
    <property type="match status" value="1"/>
</dbReference>
<dbReference type="GO" id="GO:0032040">
    <property type="term" value="C:small-subunit processome"/>
    <property type="evidence" value="ECO:0007669"/>
    <property type="project" value="TreeGrafter"/>
</dbReference>
<dbReference type="OrthoDB" id="364906at2759"/>
<protein>
    <submittedName>
        <fullName evidence="8">rRNA processing Utp6</fullName>
    </submittedName>
</protein>
<dbReference type="GeneID" id="39873021"/>
<dbReference type="RefSeq" id="XP_028865494.1">
    <property type="nucleotide sequence ID" value="XM_029009661.1"/>
</dbReference>
<accession>A0A2H6K8D4</accession>
<dbReference type="PANTHER" id="PTHR23271:SF1">
    <property type="entry name" value="U3 SMALL NUCLEOLAR RNA-ASSOCIATED PROTEIN 6 HOMOLOG"/>
    <property type="match status" value="1"/>
</dbReference>
<proteinExistence type="inferred from homology"/>
<name>A0A2H6K8D4_9APIC</name>
<evidence type="ECO:0000256" key="4">
    <source>
        <dbReference type="ARBA" id="ARBA00022737"/>
    </source>
</evidence>
<keyword evidence="9" id="KW-1185">Reference proteome</keyword>
<evidence type="ECO:0000313" key="9">
    <source>
        <dbReference type="Proteomes" id="UP000236319"/>
    </source>
</evidence>
<evidence type="ECO:0000256" key="1">
    <source>
        <dbReference type="ARBA" id="ARBA00004604"/>
    </source>
</evidence>
<dbReference type="AlphaFoldDB" id="A0A2H6K8D4"/>
<feature type="region of interest" description="Disordered" evidence="6">
    <location>
        <begin position="379"/>
        <end position="404"/>
    </location>
</feature>
<evidence type="ECO:0000256" key="2">
    <source>
        <dbReference type="ARBA" id="ARBA00010734"/>
    </source>
</evidence>
<evidence type="ECO:0000256" key="5">
    <source>
        <dbReference type="ARBA" id="ARBA00023242"/>
    </source>
</evidence>
<dbReference type="Pfam" id="PF08640">
    <property type="entry name" value="U3_assoc_6"/>
    <property type="match status" value="1"/>
</dbReference>
<dbReference type="VEuPathDB" id="PiroplasmaDB:BOVATA_007440"/>
<feature type="domain" description="U3 small nucleolar RNA-associated protein 6 N-terminal" evidence="7">
    <location>
        <begin position="9"/>
        <end position="89"/>
    </location>
</feature>
<organism evidence="8 9">
    <name type="scientific">Babesia ovata</name>
    <dbReference type="NCBI Taxonomy" id="189622"/>
    <lineage>
        <taxon>Eukaryota</taxon>
        <taxon>Sar</taxon>
        <taxon>Alveolata</taxon>
        <taxon>Apicomplexa</taxon>
        <taxon>Aconoidasida</taxon>
        <taxon>Piroplasmida</taxon>
        <taxon>Babesiidae</taxon>
        <taxon>Babesia</taxon>
    </lineage>
</organism>
<dbReference type="GO" id="GO:0034388">
    <property type="term" value="C:Pwp2p-containing subcomplex of 90S preribosome"/>
    <property type="evidence" value="ECO:0007669"/>
    <property type="project" value="TreeGrafter"/>
</dbReference>
<dbReference type="EMBL" id="BDSA01000001">
    <property type="protein sequence ID" value="GBE59251.1"/>
    <property type="molecule type" value="Genomic_DNA"/>
</dbReference>
<comment type="subcellular location">
    <subcellularLocation>
        <location evidence="1">Nucleus</location>
        <location evidence="1">Nucleolus</location>
    </subcellularLocation>
</comment>
<comment type="similarity">
    <text evidence="2">Belongs to the UTP6 family.</text>
</comment>
<dbReference type="GO" id="GO:0000462">
    <property type="term" value="P:maturation of SSU-rRNA from tricistronic rRNA transcript (SSU-rRNA, 5.8S rRNA, LSU-rRNA)"/>
    <property type="evidence" value="ECO:0007669"/>
    <property type="project" value="InterPro"/>
</dbReference>
<reference evidence="8 9" key="1">
    <citation type="journal article" date="2017" name="BMC Genomics">
        <title>Whole-genome assembly of Babesia ovata and comparative genomics between closely related pathogens.</title>
        <authorList>
            <person name="Yamagishi J."/>
            <person name="Asada M."/>
            <person name="Hakimi H."/>
            <person name="Tanaka T.Q."/>
            <person name="Sugimoto C."/>
            <person name="Kawazu S."/>
        </authorList>
    </citation>
    <scope>NUCLEOTIDE SEQUENCE [LARGE SCALE GENOMIC DNA]</scope>
    <source>
        <strain evidence="8 9">Miyake</strain>
    </source>
</reference>
<dbReference type="InterPro" id="IPR011990">
    <property type="entry name" value="TPR-like_helical_dom_sf"/>
</dbReference>
<evidence type="ECO:0000256" key="3">
    <source>
        <dbReference type="ARBA" id="ARBA00022552"/>
    </source>
</evidence>
<comment type="caution">
    <text evidence="8">The sequence shown here is derived from an EMBL/GenBank/DDBJ whole genome shotgun (WGS) entry which is preliminary data.</text>
</comment>